<evidence type="ECO:0000313" key="3">
    <source>
        <dbReference type="Proteomes" id="UP000783796"/>
    </source>
</evidence>
<reference evidence="2" key="2">
    <citation type="submission" date="2021-04" db="EMBL/GenBank/DDBJ databases">
        <authorList>
            <person name="Gilroy R."/>
        </authorList>
    </citation>
    <scope>NUCLEOTIDE SEQUENCE</scope>
    <source>
        <strain evidence="2">G4-2901</strain>
    </source>
</reference>
<feature type="domain" description="AAA+ ATPase" evidence="1">
    <location>
        <begin position="33"/>
        <end position="208"/>
    </location>
</feature>
<dbReference type="PANTHER" id="PTHR42926:SF1">
    <property type="entry name" value="CIRCADIAN CLOCK OSCILLATOR PROTEIN KAIC 1"/>
    <property type="match status" value="1"/>
</dbReference>
<dbReference type="InterPro" id="IPR027417">
    <property type="entry name" value="P-loop_NTPase"/>
</dbReference>
<dbReference type="Pfam" id="PF06056">
    <property type="entry name" value="Terminase_5"/>
    <property type="match status" value="1"/>
</dbReference>
<evidence type="ECO:0000259" key="1">
    <source>
        <dbReference type="SMART" id="SM00382"/>
    </source>
</evidence>
<gene>
    <name evidence="2" type="ORF">H9777_07400</name>
</gene>
<protein>
    <submittedName>
        <fullName evidence="2">AAA family ATPase</fullName>
    </submittedName>
</protein>
<dbReference type="Proteomes" id="UP000783796">
    <property type="component" value="Unassembled WGS sequence"/>
</dbReference>
<comment type="caution">
    <text evidence="2">The sequence shown here is derived from an EMBL/GenBank/DDBJ whole genome shotgun (WGS) entry which is preliminary data.</text>
</comment>
<dbReference type="InterPro" id="IPR010332">
    <property type="entry name" value="ATPase_terminase-su_N"/>
</dbReference>
<dbReference type="SUPFAM" id="SSF52540">
    <property type="entry name" value="P-loop containing nucleoside triphosphate hydrolases"/>
    <property type="match status" value="1"/>
</dbReference>
<sequence length="328" mass="37864">MEKIFEYTPINEIVEEGMKAEKRKYLYKNLWIEKELTMLFGTTNTGKSLFAVQIAEEIARNGEKVIYFDYELSEQQLSDRYENADRTGHYVFSENLIRPNLDMDKYASYKERLKKLFERMEEASKLGIKIFIIDNITYLNPKLSDGVEASKFIINFKSKMEVLGVSVLLIGHTPKEQKNKTVLTLDKLAGSKNISNFIDSCFAIGKVEGENKIYIKQLKARSCAISLDENHVLVGTFTKRDDGLFEFAEEGTAMEKNLLKGKADITPQKEHAFKLYQENYSYRKIASMIGVSDKTVKAWIQDYISYHNIKSYNYMDNNEIGPNNDNNN</sequence>
<name>A0A948WXJ1_9BACT</name>
<dbReference type="EMBL" id="JAHLFW010000064">
    <property type="protein sequence ID" value="MBU3838126.1"/>
    <property type="molecule type" value="Genomic_DNA"/>
</dbReference>
<dbReference type="Gene3D" id="3.40.50.300">
    <property type="entry name" value="P-loop containing nucleotide triphosphate hydrolases"/>
    <property type="match status" value="1"/>
</dbReference>
<dbReference type="Pfam" id="PF13481">
    <property type="entry name" value="AAA_25"/>
    <property type="match status" value="1"/>
</dbReference>
<organism evidence="2 3">
    <name type="scientific">Candidatus Phocaeicola faecigallinarum</name>
    <dbReference type="NCBI Taxonomy" id="2838732"/>
    <lineage>
        <taxon>Bacteria</taxon>
        <taxon>Pseudomonadati</taxon>
        <taxon>Bacteroidota</taxon>
        <taxon>Bacteroidia</taxon>
        <taxon>Bacteroidales</taxon>
        <taxon>Bacteroidaceae</taxon>
        <taxon>Phocaeicola</taxon>
    </lineage>
</organism>
<proteinExistence type="predicted"/>
<dbReference type="AlphaFoldDB" id="A0A948WXJ1"/>
<dbReference type="InterPro" id="IPR003593">
    <property type="entry name" value="AAA+_ATPase"/>
</dbReference>
<dbReference type="InterPro" id="IPR051347">
    <property type="entry name" value="Circadian_clock_KaiC-rel"/>
</dbReference>
<dbReference type="PANTHER" id="PTHR42926">
    <property type="match status" value="1"/>
</dbReference>
<reference evidence="2" key="1">
    <citation type="journal article" date="2021" name="PeerJ">
        <title>Extensive microbial diversity within the chicken gut microbiome revealed by metagenomics and culture.</title>
        <authorList>
            <person name="Gilroy R."/>
            <person name="Ravi A."/>
            <person name="Getino M."/>
            <person name="Pursley I."/>
            <person name="Horton D.L."/>
            <person name="Alikhan N.F."/>
            <person name="Baker D."/>
            <person name="Gharbi K."/>
            <person name="Hall N."/>
            <person name="Watson M."/>
            <person name="Adriaenssens E.M."/>
            <person name="Foster-Nyarko E."/>
            <person name="Jarju S."/>
            <person name="Secka A."/>
            <person name="Antonio M."/>
            <person name="Oren A."/>
            <person name="Chaudhuri R.R."/>
            <person name="La Ragione R."/>
            <person name="Hildebrand F."/>
            <person name="Pallen M.J."/>
        </authorList>
    </citation>
    <scope>NUCLEOTIDE SEQUENCE</scope>
    <source>
        <strain evidence="2">G4-2901</strain>
    </source>
</reference>
<accession>A0A948WXJ1</accession>
<dbReference type="SMART" id="SM00382">
    <property type="entry name" value="AAA"/>
    <property type="match status" value="1"/>
</dbReference>
<evidence type="ECO:0000313" key="2">
    <source>
        <dbReference type="EMBL" id="MBU3838126.1"/>
    </source>
</evidence>